<comment type="caution">
    <text evidence="1">The sequence shown here is derived from an EMBL/GenBank/DDBJ whole genome shotgun (WGS) entry which is preliminary data.</text>
</comment>
<dbReference type="PIRSF" id="PIRSF037666">
    <property type="entry name" value="GerPD_prd"/>
    <property type="match status" value="1"/>
</dbReference>
<accession>A0A087LBJ3</accession>
<sequence length="63" mass="6553">MNYTVINRDVHVGDIRLTAVASASLFLIGDADVINLSSAFDTPPESLIIGPFVPLVPARGGAS</sequence>
<dbReference type="AlphaFoldDB" id="A0A087LBJ3"/>
<dbReference type="InterPro" id="IPR017257">
    <property type="entry name" value="Spore_germination_GerPD_prd"/>
</dbReference>
<dbReference type="Proteomes" id="UP000075517">
    <property type="component" value="Unassembled WGS sequence"/>
</dbReference>
<evidence type="ECO:0000313" key="2">
    <source>
        <dbReference type="Proteomes" id="UP000075517"/>
    </source>
</evidence>
<organism evidence="1 2">
    <name type="scientific">Geobacillus stearothermophilus</name>
    <name type="common">Bacillus stearothermophilus</name>
    <dbReference type="NCBI Taxonomy" id="1422"/>
    <lineage>
        <taxon>Bacteria</taxon>
        <taxon>Bacillati</taxon>
        <taxon>Bacillota</taxon>
        <taxon>Bacilli</taxon>
        <taxon>Bacillales</taxon>
        <taxon>Anoxybacillaceae</taxon>
        <taxon>Geobacillus</taxon>
    </lineage>
</organism>
<accession>A0A163ZCE5</accession>
<proteinExistence type="predicted"/>
<dbReference type="PATRIC" id="fig|1422.12.peg.3082"/>
<dbReference type="EMBL" id="LQYY01000152">
    <property type="protein sequence ID" value="KYD31155.1"/>
    <property type="molecule type" value="Genomic_DNA"/>
</dbReference>
<gene>
    <name evidence="1" type="ORF">B4114_0618</name>
</gene>
<reference evidence="1 2" key="1">
    <citation type="submission" date="2016-01" db="EMBL/GenBank/DDBJ databases">
        <title>Draft Genome Sequences of Seven Thermophilic Sporeformers Isolated from Foods.</title>
        <authorList>
            <person name="Berendsen E.M."/>
            <person name="Wells-Bennik M.H."/>
            <person name="Krawcyk A.O."/>
            <person name="De Jong A."/>
            <person name="Holsappel S."/>
            <person name="Eijlander R.T."/>
            <person name="Kuipers O.P."/>
        </authorList>
    </citation>
    <scope>NUCLEOTIDE SEQUENCE [LARGE SCALE GENOMIC DNA]</scope>
    <source>
        <strain evidence="1 2">B4114</strain>
    </source>
</reference>
<evidence type="ECO:0000313" key="1">
    <source>
        <dbReference type="EMBL" id="KYD31155.1"/>
    </source>
</evidence>
<dbReference type="RefSeq" id="WP_033011648.1">
    <property type="nucleotide sequence ID" value="NZ_JAKLOQ020000095.1"/>
</dbReference>
<name>A0A087LBJ3_GEOSE</name>
<protein>
    <submittedName>
        <fullName evidence="1">Uncharacterized protein</fullName>
    </submittedName>
</protein>